<name>A0AAV7RUB1_PLEWA</name>
<comment type="caution">
    <text evidence="2">The sequence shown here is derived from an EMBL/GenBank/DDBJ whole genome shotgun (WGS) entry which is preliminary data.</text>
</comment>
<dbReference type="Proteomes" id="UP001066276">
    <property type="component" value="Chromosome 5"/>
</dbReference>
<organism evidence="2 3">
    <name type="scientific">Pleurodeles waltl</name>
    <name type="common">Iberian ribbed newt</name>
    <dbReference type="NCBI Taxonomy" id="8319"/>
    <lineage>
        <taxon>Eukaryota</taxon>
        <taxon>Metazoa</taxon>
        <taxon>Chordata</taxon>
        <taxon>Craniata</taxon>
        <taxon>Vertebrata</taxon>
        <taxon>Euteleostomi</taxon>
        <taxon>Amphibia</taxon>
        <taxon>Batrachia</taxon>
        <taxon>Caudata</taxon>
        <taxon>Salamandroidea</taxon>
        <taxon>Salamandridae</taxon>
        <taxon>Pleurodelinae</taxon>
        <taxon>Pleurodeles</taxon>
    </lineage>
</organism>
<protein>
    <submittedName>
        <fullName evidence="2">Uncharacterized protein</fullName>
    </submittedName>
</protein>
<evidence type="ECO:0000313" key="2">
    <source>
        <dbReference type="EMBL" id="KAJ1155558.1"/>
    </source>
</evidence>
<dbReference type="EMBL" id="JANPWB010000009">
    <property type="protein sequence ID" value="KAJ1155558.1"/>
    <property type="molecule type" value="Genomic_DNA"/>
</dbReference>
<evidence type="ECO:0000256" key="1">
    <source>
        <dbReference type="SAM" id="MobiDB-lite"/>
    </source>
</evidence>
<keyword evidence="3" id="KW-1185">Reference proteome</keyword>
<proteinExistence type="predicted"/>
<accession>A0AAV7RUB1</accession>
<reference evidence="2" key="1">
    <citation type="journal article" date="2022" name="bioRxiv">
        <title>Sequencing and chromosome-scale assembly of the giantPleurodeles waltlgenome.</title>
        <authorList>
            <person name="Brown T."/>
            <person name="Elewa A."/>
            <person name="Iarovenko S."/>
            <person name="Subramanian E."/>
            <person name="Araus A.J."/>
            <person name="Petzold A."/>
            <person name="Susuki M."/>
            <person name="Suzuki K.-i.T."/>
            <person name="Hayashi T."/>
            <person name="Toyoda A."/>
            <person name="Oliveira C."/>
            <person name="Osipova E."/>
            <person name="Leigh N.D."/>
            <person name="Simon A."/>
            <person name="Yun M.H."/>
        </authorList>
    </citation>
    <scope>NUCLEOTIDE SEQUENCE</scope>
    <source>
        <strain evidence="2">20211129_DDA</strain>
        <tissue evidence="2">Liver</tissue>
    </source>
</reference>
<sequence>MDSRRGPDGEPGPGKPMDGIGEEAGAGRSAHTHARGEMSRPAQERGAGLRGDQGLAATPGSGHEKAPGGSEQQEPHPEEGNSSDELEPIAWDCFTILLLQKESSGLACELLIVQEHSVQGDI</sequence>
<feature type="region of interest" description="Disordered" evidence="1">
    <location>
        <begin position="1"/>
        <end position="86"/>
    </location>
</feature>
<evidence type="ECO:0000313" key="3">
    <source>
        <dbReference type="Proteomes" id="UP001066276"/>
    </source>
</evidence>
<dbReference type="AlphaFoldDB" id="A0AAV7RUB1"/>
<gene>
    <name evidence="2" type="ORF">NDU88_008287</name>
</gene>